<feature type="domain" description="Integral membrane bound transporter" evidence="8">
    <location>
        <begin position="390"/>
        <end position="512"/>
    </location>
</feature>
<evidence type="ECO:0000256" key="1">
    <source>
        <dbReference type="ARBA" id="ARBA00004651"/>
    </source>
</evidence>
<comment type="subcellular location">
    <subcellularLocation>
        <location evidence="1">Cell membrane</location>
        <topology evidence="1">Multi-pass membrane protein</topology>
    </subcellularLocation>
</comment>
<evidence type="ECO:0000256" key="7">
    <source>
        <dbReference type="SAM" id="Phobius"/>
    </source>
</evidence>
<dbReference type="Pfam" id="PF13515">
    <property type="entry name" value="FUSC_2"/>
    <property type="match status" value="1"/>
</dbReference>
<feature type="transmembrane region" description="Helical" evidence="7">
    <location>
        <begin position="422"/>
        <end position="443"/>
    </location>
</feature>
<dbReference type="PANTHER" id="PTHR30509:SF8">
    <property type="entry name" value="INNER MEMBRANE PROTEIN YCCS"/>
    <property type="match status" value="1"/>
</dbReference>
<sequence>MIRRLPRHEDGPPALRRAVWTVLAGCLPFAVLLYGFHRPVEALYAIFGTLPLVLFCRVPGPPRRRTRTLLTALPVGWLLVTAGTLLAVRSWAAACGMLAVGFLVSFCAACGPRAAALSIAFQLYYVLPCFPPYAPQTLGARLTGLTVGILCTVLAERLVWPDPTPVPYRAVLADAADAVAGHAERTAGALAAGTGLAGLQGSADRALEAARLSRVPAAERPTSPSVPDRALNHTHAALRYTRDQLDRISACQDVPHPASAALLRRVAAALRPAAAALRAGPPGPPPPGELATALGTFDGARARMLDRASAAGLRQDALVRASADGARFAAESARIALGARPVPPVSEPFGYAFLPVRLRWWRRLRVHLTPESVLLQNAVRTAVALAAARLLAGALGLSHGFWVLLATLSFMRTSAADTRSALVPAFLGTAAGAALATALLYGIGDRPVWYAVLLPVAVLVGFGVGPVLGPAWMQAAMTLVFVLVFTQLSVPDWHLSGVRLLDVVIGGSTGALAGLLAWPRGGHGQLRNAVADVLTESAALCRAVTALLCTGGGPVSLAPARAAVLRAEATYCQYRTEHRPGRAPEPVWGDALAASYQALHGGEVMVHRHGSGTAAPLPAGAADRLAVLADDVARAYLRSAAAVREGRWEAAGPLPGRAAGSSPPLRYVTERGGEIPPEEALLTADAEAWLTGAAEAAERVRARTA</sequence>
<evidence type="ECO:0000313" key="10">
    <source>
        <dbReference type="Proteomes" id="UP001500879"/>
    </source>
</evidence>
<organism evidence="9 10">
    <name type="scientific">Streptomyces luteireticuli</name>
    <dbReference type="NCBI Taxonomy" id="173858"/>
    <lineage>
        <taxon>Bacteria</taxon>
        <taxon>Bacillati</taxon>
        <taxon>Actinomycetota</taxon>
        <taxon>Actinomycetes</taxon>
        <taxon>Kitasatosporales</taxon>
        <taxon>Streptomycetaceae</taxon>
        <taxon>Streptomyces</taxon>
    </lineage>
</organism>
<proteinExistence type="inferred from homology"/>
<feature type="transmembrane region" description="Helical" evidence="7">
    <location>
        <begin position="42"/>
        <end position="60"/>
    </location>
</feature>
<keyword evidence="5 7" id="KW-0472">Membrane</keyword>
<dbReference type="EMBL" id="BAAABX010000023">
    <property type="protein sequence ID" value="GAA0401064.1"/>
    <property type="molecule type" value="Genomic_DNA"/>
</dbReference>
<comment type="caution">
    <text evidence="9">The sequence shown here is derived from an EMBL/GenBank/DDBJ whole genome shotgun (WGS) entry which is preliminary data.</text>
</comment>
<reference evidence="10" key="1">
    <citation type="journal article" date="2019" name="Int. J. Syst. Evol. Microbiol.">
        <title>The Global Catalogue of Microorganisms (GCM) 10K type strain sequencing project: providing services to taxonomists for standard genome sequencing and annotation.</title>
        <authorList>
            <consortium name="The Broad Institute Genomics Platform"/>
            <consortium name="The Broad Institute Genome Sequencing Center for Infectious Disease"/>
            <person name="Wu L."/>
            <person name="Ma J."/>
        </authorList>
    </citation>
    <scope>NUCLEOTIDE SEQUENCE [LARGE SCALE GENOMIC DNA]</scope>
    <source>
        <strain evidence="10">JCM 4788</strain>
    </source>
</reference>
<feature type="transmembrane region" description="Helical" evidence="7">
    <location>
        <begin position="449"/>
        <end position="468"/>
    </location>
</feature>
<accession>A0ABP3IFL7</accession>
<dbReference type="Proteomes" id="UP001500879">
    <property type="component" value="Unassembled WGS sequence"/>
</dbReference>
<keyword evidence="4 7" id="KW-1133">Transmembrane helix</keyword>
<dbReference type="PANTHER" id="PTHR30509">
    <property type="entry name" value="P-HYDROXYBENZOIC ACID EFFLUX PUMP SUBUNIT-RELATED"/>
    <property type="match status" value="1"/>
</dbReference>
<name>A0ABP3IFL7_9ACTN</name>
<comment type="similarity">
    <text evidence="6">Belongs to the YccS/YhfK family.</text>
</comment>
<dbReference type="RefSeq" id="WP_344022739.1">
    <property type="nucleotide sequence ID" value="NZ_BAAABX010000023.1"/>
</dbReference>
<keyword evidence="3 7" id="KW-0812">Transmembrane</keyword>
<evidence type="ECO:0000256" key="6">
    <source>
        <dbReference type="ARBA" id="ARBA00043993"/>
    </source>
</evidence>
<feature type="transmembrane region" description="Helical" evidence="7">
    <location>
        <begin position="390"/>
        <end position="410"/>
    </location>
</feature>
<feature type="transmembrane region" description="Helical" evidence="7">
    <location>
        <begin position="18"/>
        <end position="36"/>
    </location>
</feature>
<protein>
    <submittedName>
        <fullName evidence="9">FUSC family protein</fullName>
    </submittedName>
</protein>
<evidence type="ECO:0000256" key="5">
    <source>
        <dbReference type="ARBA" id="ARBA00023136"/>
    </source>
</evidence>
<feature type="transmembrane region" description="Helical" evidence="7">
    <location>
        <begin position="98"/>
        <end position="126"/>
    </location>
</feature>
<evidence type="ECO:0000313" key="9">
    <source>
        <dbReference type="EMBL" id="GAA0401064.1"/>
    </source>
</evidence>
<dbReference type="InterPro" id="IPR049453">
    <property type="entry name" value="Memb_transporter_dom"/>
</dbReference>
<evidence type="ECO:0000256" key="4">
    <source>
        <dbReference type="ARBA" id="ARBA00022989"/>
    </source>
</evidence>
<evidence type="ECO:0000256" key="2">
    <source>
        <dbReference type="ARBA" id="ARBA00022475"/>
    </source>
</evidence>
<feature type="transmembrane region" description="Helical" evidence="7">
    <location>
        <begin position="72"/>
        <end position="92"/>
    </location>
</feature>
<evidence type="ECO:0000256" key="3">
    <source>
        <dbReference type="ARBA" id="ARBA00022692"/>
    </source>
</evidence>
<evidence type="ECO:0000259" key="8">
    <source>
        <dbReference type="Pfam" id="PF13515"/>
    </source>
</evidence>
<keyword evidence="10" id="KW-1185">Reference proteome</keyword>
<keyword evidence="2" id="KW-1003">Cell membrane</keyword>
<gene>
    <name evidence="9" type="ORF">GCM10010357_22680</name>
</gene>